<feature type="transmembrane region" description="Helical" evidence="1">
    <location>
        <begin position="6"/>
        <end position="25"/>
    </location>
</feature>
<organism evidence="2 3">
    <name type="scientific">Vibrio casei</name>
    <dbReference type="NCBI Taxonomy" id="673372"/>
    <lineage>
        <taxon>Bacteria</taxon>
        <taxon>Pseudomonadati</taxon>
        <taxon>Pseudomonadota</taxon>
        <taxon>Gammaproteobacteria</taxon>
        <taxon>Vibrionales</taxon>
        <taxon>Vibrionaceae</taxon>
        <taxon>Vibrio</taxon>
    </lineage>
</organism>
<proteinExistence type="predicted"/>
<evidence type="ECO:0000313" key="2">
    <source>
        <dbReference type="EMBL" id="RCS70161.1"/>
    </source>
</evidence>
<dbReference type="Pfam" id="PF03245">
    <property type="entry name" value="Phage_lysis"/>
    <property type="match status" value="1"/>
</dbReference>
<keyword evidence="1" id="KW-0472">Membrane</keyword>
<sequence>MPNIRATMIAGVVSVFIIITLFSMYRIEKSERIQYQSKLESANQTIQQQVELAKKQSERIKSFNELSIKAAEDMKSAKIKIDTLRGELRNNVKRVYVKASCPKPVSGTNSAGGLGDAGAPRLSEAAREDYLRLREMIDHNLGQTKYLQRYILDQCLN</sequence>
<dbReference type="InterPro" id="IPR004929">
    <property type="entry name" value="I-spanin"/>
</dbReference>
<dbReference type="RefSeq" id="WP_086959688.1">
    <property type="nucleotide sequence ID" value="NZ_FUKS01000013.1"/>
</dbReference>
<accession>A0A368LHL7</accession>
<protein>
    <submittedName>
        <fullName evidence="2">Lysis protein</fullName>
    </submittedName>
</protein>
<dbReference type="AlphaFoldDB" id="A0A368LHL7"/>
<dbReference type="EMBL" id="QPGL01000002">
    <property type="protein sequence ID" value="RCS70161.1"/>
    <property type="molecule type" value="Genomic_DNA"/>
</dbReference>
<keyword evidence="1" id="KW-0812">Transmembrane</keyword>
<evidence type="ECO:0000313" key="3">
    <source>
        <dbReference type="Proteomes" id="UP000252479"/>
    </source>
</evidence>
<keyword evidence="1" id="KW-1133">Transmembrane helix</keyword>
<dbReference type="Proteomes" id="UP000252479">
    <property type="component" value="Unassembled WGS sequence"/>
</dbReference>
<dbReference type="GeneID" id="303189623"/>
<keyword evidence="3" id="KW-1185">Reference proteome</keyword>
<evidence type="ECO:0000256" key="1">
    <source>
        <dbReference type="SAM" id="Phobius"/>
    </source>
</evidence>
<gene>
    <name evidence="2" type="ORF">CIK83_11900</name>
</gene>
<dbReference type="GO" id="GO:0044659">
    <property type="term" value="P:viral release from host cell by cytolysis"/>
    <property type="evidence" value="ECO:0007669"/>
    <property type="project" value="InterPro"/>
</dbReference>
<comment type="caution">
    <text evidence="2">The sequence shown here is derived from an EMBL/GenBank/DDBJ whole genome shotgun (WGS) entry which is preliminary data.</text>
</comment>
<reference evidence="2 3" key="1">
    <citation type="journal article" date="2017" name="Elife">
        <title>Extensive horizontal gene transfer in cheese-associated bacteria.</title>
        <authorList>
            <person name="Bonham K.S."/>
            <person name="Wolfe B.E."/>
            <person name="Dutton R.J."/>
        </authorList>
    </citation>
    <scope>NUCLEOTIDE SEQUENCE [LARGE SCALE GENOMIC DNA]</scope>
    <source>
        <strain evidence="2 3">JB196</strain>
    </source>
</reference>
<name>A0A368LHL7_9VIBR</name>